<dbReference type="InterPro" id="IPR046844">
    <property type="entry name" value="Lon-like_helical"/>
</dbReference>
<evidence type="ECO:0000313" key="5">
    <source>
        <dbReference type="EMBL" id="BAL59484.1"/>
    </source>
</evidence>
<comment type="catalytic activity">
    <reaction evidence="2">
        <text>Hydrolysis of proteins in presence of ATP.</text>
        <dbReference type="EC" id="3.4.21.53"/>
    </reaction>
</comment>
<dbReference type="PROSITE" id="PS51786">
    <property type="entry name" value="LON_PROTEOLYTIC"/>
    <property type="match status" value="1"/>
</dbReference>
<comment type="similarity">
    <text evidence="2">Belongs to the peptidase S16 family.</text>
</comment>
<dbReference type="EMBL" id="AP011803">
    <property type="protein sequence ID" value="BAL59484.1"/>
    <property type="molecule type" value="Genomic_DNA"/>
</dbReference>
<dbReference type="GO" id="GO:0004176">
    <property type="term" value="F:ATP-dependent peptidase activity"/>
    <property type="evidence" value="ECO:0007669"/>
    <property type="project" value="UniProtKB-UniRule"/>
</dbReference>
<keyword evidence="3" id="KW-0175">Coiled coil</keyword>
<keyword evidence="2" id="KW-0378">Hydrolase</keyword>
<gene>
    <name evidence="5" type="ORF">HGMM_OP4C120</name>
</gene>
<evidence type="ECO:0000259" key="4">
    <source>
        <dbReference type="PROSITE" id="PS51786"/>
    </source>
</evidence>
<feature type="active site" evidence="2">
    <location>
        <position position="693"/>
    </location>
</feature>
<dbReference type="Pfam" id="PF20437">
    <property type="entry name" value="LonC_helical"/>
    <property type="match status" value="1"/>
</dbReference>
<accession>H5SV55</accession>
<dbReference type="GO" id="GO:0006508">
    <property type="term" value="P:proteolysis"/>
    <property type="evidence" value="ECO:0007669"/>
    <property type="project" value="UniProtKB-KW"/>
</dbReference>
<dbReference type="Gene3D" id="3.30.230.10">
    <property type="match status" value="1"/>
</dbReference>
<dbReference type="InterPro" id="IPR020568">
    <property type="entry name" value="Ribosomal_Su5_D2-typ_SF"/>
</dbReference>
<evidence type="ECO:0000256" key="3">
    <source>
        <dbReference type="SAM" id="Coils"/>
    </source>
</evidence>
<dbReference type="PANTHER" id="PTHR10046">
    <property type="entry name" value="ATP DEPENDENT LON PROTEASE FAMILY MEMBER"/>
    <property type="match status" value="1"/>
</dbReference>
<reference evidence="5" key="2">
    <citation type="journal article" date="2012" name="PLoS ONE">
        <title>A Deeply Branching Thermophilic Bacterium with an Ancient Acetyl-CoA Pathway Dominates a Subsurface Ecosystem.</title>
        <authorList>
            <person name="Takami H."/>
            <person name="Noguchi H."/>
            <person name="Takaki Y."/>
            <person name="Uchiyama I."/>
            <person name="Toyoda A."/>
            <person name="Nishi S."/>
            <person name="Chee G.-J."/>
            <person name="Arai W."/>
            <person name="Nunoura T."/>
            <person name="Itoh T."/>
            <person name="Hattori M."/>
            <person name="Takai K."/>
        </authorList>
    </citation>
    <scope>NUCLEOTIDE SEQUENCE</scope>
</reference>
<dbReference type="SUPFAM" id="SSF54211">
    <property type="entry name" value="Ribosomal protein S5 domain 2-like"/>
    <property type="match status" value="1"/>
</dbReference>
<dbReference type="InterPro" id="IPR046843">
    <property type="entry name" value="LonB_AAA-LID"/>
</dbReference>
<keyword evidence="1 2" id="KW-0645">Protease</keyword>
<dbReference type="InterPro" id="IPR041699">
    <property type="entry name" value="AAA_32"/>
</dbReference>
<dbReference type="GO" id="GO:0005524">
    <property type="term" value="F:ATP binding"/>
    <property type="evidence" value="ECO:0007669"/>
    <property type="project" value="InterPro"/>
</dbReference>
<dbReference type="GO" id="GO:0030163">
    <property type="term" value="P:protein catabolic process"/>
    <property type="evidence" value="ECO:0007669"/>
    <property type="project" value="InterPro"/>
</dbReference>
<dbReference type="Pfam" id="PF05362">
    <property type="entry name" value="Lon_C"/>
    <property type="match status" value="1"/>
</dbReference>
<dbReference type="AlphaFoldDB" id="H5SV55"/>
<dbReference type="Gene3D" id="3.40.50.300">
    <property type="entry name" value="P-loop containing nucleotide triphosphate hydrolases"/>
    <property type="match status" value="2"/>
</dbReference>
<dbReference type="SUPFAM" id="SSF52540">
    <property type="entry name" value="P-loop containing nucleoside triphosphate hydrolases"/>
    <property type="match status" value="1"/>
</dbReference>
<keyword evidence="2" id="KW-0720">Serine protease</keyword>
<dbReference type="Pfam" id="PF13654">
    <property type="entry name" value="AAA_32"/>
    <property type="match status" value="1"/>
</dbReference>
<organism evidence="5">
    <name type="scientific">Acetithermum autotrophicum</name>
    <dbReference type="NCBI Taxonomy" id="1446466"/>
    <lineage>
        <taxon>Bacteria</taxon>
        <taxon>Candidatus Bipolaricaulota</taxon>
        <taxon>Candidatus Acetithermum</taxon>
    </lineage>
</organism>
<dbReference type="InterPro" id="IPR027065">
    <property type="entry name" value="Lon_Prtase"/>
</dbReference>
<evidence type="ECO:0000256" key="1">
    <source>
        <dbReference type="ARBA" id="ARBA00022670"/>
    </source>
</evidence>
<dbReference type="InterPro" id="IPR027417">
    <property type="entry name" value="P-loop_NTPase"/>
</dbReference>
<dbReference type="InterPro" id="IPR008269">
    <property type="entry name" value="Lon_proteolytic"/>
</dbReference>
<dbReference type="GO" id="GO:0004252">
    <property type="term" value="F:serine-type endopeptidase activity"/>
    <property type="evidence" value="ECO:0007669"/>
    <property type="project" value="UniProtKB-UniRule"/>
</dbReference>
<evidence type="ECO:0000256" key="2">
    <source>
        <dbReference type="PROSITE-ProRule" id="PRU01122"/>
    </source>
</evidence>
<reference evidence="5" key="1">
    <citation type="journal article" date="2005" name="Environ. Microbiol.">
        <title>Genetic and functional properties of uncultivated thermophilic crenarchaeotes from a subsurface gold mine as revealed by analysis of genome fragments.</title>
        <authorList>
            <person name="Nunoura T."/>
            <person name="Hirayama H."/>
            <person name="Takami H."/>
            <person name="Oida H."/>
            <person name="Nishi S."/>
            <person name="Shimamura S."/>
            <person name="Suzuki Y."/>
            <person name="Inagaki F."/>
            <person name="Takai K."/>
            <person name="Nealson K.H."/>
            <person name="Horikoshi K."/>
        </authorList>
    </citation>
    <scope>NUCLEOTIDE SEQUENCE</scope>
</reference>
<dbReference type="InterPro" id="IPR014721">
    <property type="entry name" value="Ribsml_uS5_D2-typ_fold_subgr"/>
</dbReference>
<proteinExistence type="inferred from homology"/>
<dbReference type="EC" id="3.4.21.53" evidence="2"/>
<feature type="coiled-coil region" evidence="3">
    <location>
        <begin position="200"/>
        <end position="238"/>
    </location>
</feature>
<feature type="domain" description="Lon proteolytic" evidence="4">
    <location>
        <begin position="560"/>
        <end position="755"/>
    </location>
</feature>
<name>H5SV55_ACEAU</name>
<dbReference type="PRINTS" id="PR00830">
    <property type="entry name" value="ENDOLAPTASE"/>
</dbReference>
<dbReference type="Pfam" id="PF20436">
    <property type="entry name" value="LonB_AAA-LID"/>
    <property type="match status" value="1"/>
</dbReference>
<feature type="active site" evidence="2">
    <location>
        <position position="650"/>
    </location>
</feature>
<dbReference type="Gene3D" id="1.10.8.60">
    <property type="match status" value="1"/>
</dbReference>
<protein>
    <recommendedName>
        <fullName evidence="2">endopeptidase La</fullName>
        <ecNumber evidence="2">3.4.21.53</ecNumber>
    </recommendedName>
</protein>
<sequence>MAYELAPEQLRRTFDPQELGIETTENIAPLEGIIGQKRAVSALKFGLGIQELGFNIYVAGPPGIGKMTAVKSFLEELAKQKETPPDWCYVNNFDDPYQPKALRLPTGWGARFAQDIKNLIDHVRRELPKVFESEEYSTQRDEIMKSFNKQREAIINRVQERATQAGFILQAAPFGILILPVLGGRPLSDAEFQALPQAAREDIQRRRDALQEDLKIAMKEIRALEKTAQEKLHELDQQVALYMVGGLMDDLREKYKDLPEVLEHLNAVQKDILENIELFKGEQKSDSEVPAWARELPFRKYFVNVLVDNSKQQGAPVIVELNPVYHHLFGRIEKETQFGALYTDFTMIKAGSLHRANGGYLVLPIEDVLRNLLSWDGLKRALRSREIFIEELGERLGFIATKSLRPQPIPLDVKVVLVGPPIYYYLLHAFDEEFPELFKVKADFDTRMDCTPENIQDFLKFLCTFCQKERLKHLDSSAVAKLLEHAARLAEDQQKLSTHFGAIADVIREANYWASQENAAHISARHVQKALEEKIYRSNLIQERIQEMIARGTLLIDTEGQAVGQVNGLSVINLGDYLFGKPSRITASVGAGREGIIDIEREVELGGPIHSKGVLILSGYLAQKYAQDKPLTLSAKLVFEQSYEGVEGDSASSTELYALLSALSGLPIKQGIAVTGSVNQHGEVQAIGGVNEKIEGFFDVCKVKGLTGEQGVIIPKSNVQNLMLREDVVEAVRAKKFHIWAVGTIDEGIEILTGVAAGERGRDGKFPEGTVNYLVDQRLREFAECLKEISEDSKKPRRGRRAVK</sequence>